<evidence type="ECO:0000256" key="1">
    <source>
        <dbReference type="SAM" id="MobiDB-lite"/>
    </source>
</evidence>
<dbReference type="EMBL" id="EQ973787">
    <property type="protein sequence ID" value="EEF47894.1"/>
    <property type="molecule type" value="Genomic_DNA"/>
</dbReference>
<dbReference type="InParanoid" id="B9RL75"/>
<feature type="region of interest" description="Disordered" evidence="1">
    <location>
        <begin position="49"/>
        <end position="79"/>
    </location>
</feature>
<feature type="compositionally biased region" description="Basic and acidic residues" evidence="1">
    <location>
        <begin position="57"/>
        <end position="72"/>
    </location>
</feature>
<proteinExistence type="predicted"/>
<reference evidence="3" key="1">
    <citation type="journal article" date="2010" name="Nat. Biotechnol.">
        <title>Draft genome sequence of the oilseed species Ricinus communis.</title>
        <authorList>
            <person name="Chan A.P."/>
            <person name="Crabtree J."/>
            <person name="Zhao Q."/>
            <person name="Lorenzi H."/>
            <person name="Orvis J."/>
            <person name="Puiu D."/>
            <person name="Melake-Berhan A."/>
            <person name="Jones K.M."/>
            <person name="Redman J."/>
            <person name="Chen G."/>
            <person name="Cahoon E.B."/>
            <person name="Gedil M."/>
            <person name="Stanke M."/>
            <person name="Haas B.J."/>
            <person name="Wortman J.R."/>
            <person name="Fraser-Liggett C.M."/>
            <person name="Ravel J."/>
            <person name="Rabinowicz P.D."/>
        </authorList>
    </citation>
    <scope>NUCLEOTIDE SEQUENCE [LARGE SCALE GENOMIC DNA]</scope>
    <source>
        <strain evidence="3">cv. Hale</strain>
    </source>
</reference>
<dbReference type="Proteomes" id="UP000008311">
    <property type="component" value="Unassembled WGS sequence"/>
</dbReference>
<evidence type="ECO:0000313" key="2">
    <source>
        <dbReference type="EMBL" id="EEF47894.1"/>
    </source>
</evidence>
<keyword evidence="3" id="KW-1185">Reference proteome</keyword>
<dbReference type="AlphaFoldDB" id="B9RL75"/>
<protein>
    <submittedName>
        <fullName evidence="2">Uncharacterized protein</fullName>
    </submittedName>
</protein>
<evidence type="ECO:0000313" key="3">
    <source>
        <dbReference type="Proteomes" id="UP000008311"/>
    </source>
</evidence>
<name>B9RL75_RICCO</name>
<sequence length="79" mass="9283">MKDNVRKDAELDDDQPHLTFDEFVVPINLLTDDEDDELQEARQRVRNCWSRNSSKVVSDEIKEQVPNGKHEEVDDEDEI</sequence>
<gene>
    <name evidence="2" type="ORF">RCOM_1668030</name>
</gene>
<accession>B9RL75</accession>
<organism evidence="2 3">
    <name type="scientific">Ricinus communis</name>
    <name type="common">Castor bean</name>
    <dbReference type="NCBI Taxonomy" id="3988"/>
    <lineage>
        <taxon>Eukaryota</taxon>
        <taxon>Viridiplantae</taxon>
        <taxon>Streptophyta</taxon>
        <taxon>Embryophyta</taxon>
        <taxon>Tracheophyta</taxon>
        <taxon>Spermatophyta</taxon>
        <taxon>Magnoliopsida</taxon>
        <taxon>eudicotyledons</taxon>
        <taxon>Gunneridae</taxon>
        <taxon>Pentapetalae</taxon>
        <taxon>rosids</taxon>
        <taxon>fabids</taxon>
        <taxon>Malpighiales</taxon>
        <taxon>Euphorbiaceae</taxon>
        <taxon>Acalyphoideae</taxon>
        <taxon>Acalypheae</taxon>
        <taxon>Ricinus</taxon>
    </lineage>
</organism>